<feature type="binding site" evidence="5 7">
    <location>
        <position position="138"/>
    </location>
    <ligand>
        <name>substrate</name>
    </ligand>
</feature>
<dbReference type="RefSeq" id="WP_148927403.1">
    <property type="nucleotide sequence ID" value="NZ_VNHS01000001.1"/>
</dbReference>
<dbReference type="GO" id="GO:0009252">
    <property type="term" value="P:peptidoglycan biosynthetic process"/>
    <property type="evidence" value="ECO:0007669"/>
    <property type="project" value="TreeGrafter"/>
</dbReference>
<dbReference type="InterPro" id="IPR009006">
    <property type="entry name" value="Ala_racemase/Decarboxylase_C"/>
</dbReference>
<dbReference type="FunFam" id="3.20.20.10:FF:000002">
    <property type="entry name" value="Alanine racemase"/>
    <property type="match status" value="1"/>
</dbReference>
<dbReference type="SUPFAM" id="SSF50621">
    <property type="entry name" value="Alanine racemase C-terminal domain-like"/>
    <property type="match status" value="1"/>
</dbReference>
<dbReference type="OrthoDB" id="9813814at2"/>
<feature type="active site" description="Proton acceptor; specific for D-alanine" evidence="5">
    <location>
        <position position="40"/>
    </location>
</feature>
<evidence type="ECO:0000256" key="1">
    <source>
        <dbReference type="ARBA" id="ARBA00000316"/>
    </source>
</evidence>
<dbReference type="GO" id="GO:0030170">
    <property type="term" value="F:pyridoxal phosphate binding"/>
    <property type="evidence" value="ECO:0007669"/>
    <property type="project" value="UniProtKB-UniRule"/>
</dbReference>
<comment type="function">
    <text evidence="5">Catalyzes the interconversion of L-alanine and D-alanine. May also act on other amino acids.</text>
</comment>
<dbReference type="EMBL" id="VNHS01000001">
    <property type="protein sequence ID" value="TYP79330.1"/>
    <property type="molecule type" value="Genomic_DNA"/>
</dbReference>
<dbReference type="InterPro" id="IPR001608">
    <property type="entry name" value="Ala_racemase_N"/>
</dbReference>
<dbReference type="PANTHER" id="PTHR30511">
    <property type="entry name" value="ALANINE RACEMASE"/>
    <property type="match status" value="1"/>
</dbReference>
<evidence type="ECO:0000256" key="6">
    <source>
        <dbReference type="PIRSR" id="PIRSR600821-50"/>
    </source>
</evidence>
<sequence>MTAYRYRETWAEISLDAIDHNVRLFKQKLNPAVRLMAVVKADGYGHGAIQAAITAIEAGADYLGVAFADEAIQLRRAGIQTPVLILGYTPQHAMEAAIRHQLTITVSTSDMLADVASRAVALGLQARVHLKVDTGMSRLGFTPEEVLPACLASLSSRVAIEGIFTHFADADNPDPAFTHEQFDAFVSLLQRLSESGVHIPIKHCSNSAAAMKFPDMHMDMARIGIALYGLTPLAGDVHPDYPFREAMQLKTNVAVVKSVLSNTPVSYGLTYRTDKNSLVATLPVGYADGLSRQLSNNGFALVRGQRVPIIGRVCMDQTMIDVTSFPDLKAGETVTLFGMSAGERISIHEVAFHMGTIPYEVVCLIGKRVPRVYVRHGEIVATTNPLLE</sequence>
<proteinExistence type="inferred from homology"/>
<dbReference type="GO" id="GO:0008784">
    <property type="term" value="F:alanine racemase activity"/>
    <property type="evidence" value="ECO:0007669"/>
    <property type="project" value="UniProtKB-UniRule"/>
</dbReference>
<dbReference type="GO" id="GO:0030632">
    <property type="term" value="P:D-alanine biosynthetic process"/>
    <property type="evidence" value="ECO:0007669"/>
    <property type="project" value="UniProtKB-UniRule"/>
</dbReference>
<comment type="cofactor">
    <cofactor evidence="2 5 6">
        <name>pyridoxal 5'-phosphate</name>
        <dbReference type="ChEBI" id="CHEBI:597326"/>
    </cofactor>
</comment>
<dbReference type="PANTHER" id="PTHR30511:SF0">
    <property type="entry name" value="ALANINE RACEMASE, CATABOLIC-RELATED"/>
    <property type="match status" value="1"/>
</dbReference>
<evidence type="ECO:0000313" key="9">
    <source>
        <dbReference type="EMBL" id="TYP79330.1"/>
    </source>
</evidence>
<accession>A0A5S5CHU2</accession>
<dbReference type="GO" id="GO:0005829">
    <property type="term" value="C:cytosol"/>
    <property type="evidence" value="ECO:0007669"/>
    <property type="project" value="TreeGrafter"/>
</dbReference>
<keyword evidence="4 5" id="KW-0413">Isomerase</keyword>
<dbReference type="NCBIfam" id="TIGR00492">
    <property type="entry name" value="alr"/>
    <property type="match status" value="1"/>
</dbReference>
<comment type="pathway">
    <text evidence="5">Amino-acid biosynthesis; D-alanine biosynthesis; D-alanine from L-alanine: step 1/1.</text>
</comment>
<evidence type="ECO:0000256" key="7">
    <source>
        <dbReference type="PIRSR" id="PIRSR600821-52"/>
    </source>
</evidence>
<reference evidence="9 10" key="1">
    <citation type="submission" date="2019-07" db="EMBL/GenBank/DDBJ databases">
        <title>Genomic Encyclopedia of Type Strains, Phase III (KMG-III): the genomes of soil and plant-associated and newly described type strains.</title>
        <authorList>
            <person name="Whitman W."/>
        </authorList>
    </citation>
    <scope>NUCLEOTIDE SEQUENCE [LARGE SCALE GENOMIC DNA]</scope>
    <source>
        <strain evidence="9 10">BL24</strain>
    </source>
</reference>
<evidence type="ECO:0000256" key="4">
    <source>
        <dbReference type="ARBA" id="ARBA00023235"/>
    </source>
</evidence>
<dbReference type="Gene3D" id="3.20.20.10">
    <property type="entry name" value="Alanine racemase"/>
    <property type="match status" value="1"/>
</dbReference>
<feature type="domain" description="Alanine racemase C-terminal" evidence="8">
    <location>
        <begin position="246"/>
        <end position="374"/>
    </location>
</feature>
<dbReference type="Gene3D" id="2.40.37.10">
    <property type="entry name" value="Lyase, Ornithine Decarboxylase, Chain A, domain 1"/>
    <property type="match status" value="1"/>
</dbReference>
<dbReference type="InterPro" id="IPR020622">
    <property type="entry name" value="Ala_racemase_pyridoxalP-BS"/>
</dbReference>
<keyword evidence="3 5" id="KW-0663">Pyridoxal phosphate</keyword>
<comment type="caution">
    <text evidence="9">The sequence shown here is derived from an EMBL/GenBank/DDBJ whole genome shotgun (WGS) entry which is preliminary data.</text>
</comment>
<feature type="binding site" evidence="5 7">
    <location>
        <position position="315"/>
    </location>
    <ligand>
        <name>substrate</name>
    </ligand>
</feature>
<evidence type="ECO:0000256" key="2">
    <source>
        <dbReference type="ARBA" id="ARBA00001933"/>
    </source>
</evidence>
<dbReference type="FunFam" id="2.40.37.10:FF:000006">
    <property type="entry name" value="Alanine racemase"/>
    <property type="match status" value="1"/>
</dbReference>
<keyword evidence="10" id="KW-1185">Reference proteome</keyword>
<comment type="catalytic activity">
    <reaction evidence="1 5">
        <text>L-alanine = D-alanine</text>
        <dbReference type="Rhea" id="RHEA:20249"/>
        <dbReference type="ChEBI" id="CHEBI:57416"/>
        <dbReference type="ChEBI" id="CHEBI:57972"/>
        <dbReference type="EC" id="5.1.1.1"/>
    </reaction>
</comment>
<dbReference type="InterPro" id="IPR011079">
    <property type="entry name" value="Ala_racemase_C"/>
</dbReference>
<dbReference type="SMART" id="SM01005">
    <property type="entry name" value="Ala_racemase_C"/>
    <property type="match status" value="1"/>
</dbReference>
<dbReference type="UniPathway" id="UPA00042">
    <property type="reaction ID" value="UER00497"/>
</dbReference>
<evidence type="ECO:0000313" key="10">
    <source>
        <dbReference type="Proteomes" id="UP000323257"/>
    </source>
</evidence>
<dbReference type="PROSITE" id="PS00395">
    <property type="entry name" value="ALANINE_RACEMASE"/>
    <property type="match status" value="1"/>
</dbReference>
<dbReference type="Proteomes" id="UP000323257">
    <property type="component" value="Unassembled WGS sequence"/>
</dbReference>
<dbReference type="AlphaFoldDB" id="A0A5S5CHU2"/>
<dbReference type="Pfam" id="PF01168">
    <property type="entry name" value="Ala_racemase_N"/>
    <property type="match status" value="1"/>
</dbReference>
<name>A0A5S5CHU2_9BACL</name>
<evidence type="ECO:0000259" key="8">
    <source>
        <dbReference type="SMART" id="SM01005"/>
    </source>
</evidence>
<dbReference type="Pfam" id="PF00842">
    <property type="entry name" value="Ala_racemase_C"/>
    <property type="match status" value="1"/>
</dbReference>
<dbReference type="PRINTS" id="PR00992">
    <property type="entry name" value="ALARACEMASE"/>
</dbReference>
<comment type="similarity">
    <text evidence="5">Belongs to the alanine racemase family.</text>
</comment>
<gene>
    <name evidence="9" type="ORF">BCM02_101448</name>
</gene>
<dbReference type="SUPFAM" id="SSF51419">
    <property type="entry name" value="PLP-binding barrel"/>
    <property type="match status" value="1"/>
</dbReference>
<organism evidence="9 10">
    <name type="scientific">Paenibacillus methanolicus</name>
    <dbReference type="NCBI Taxonomy" id="582686"/>
    <lineage>
        <taxon>Bacteria</taxon>
        <taxon>Bacillati</taxon>
        <taxon>Bacillota</taxon>
        <taxon>Bacilli</taxon>
        <taxon>Bacillales</taxon>
        <taxon>Paenibacillaceae</taxon>
        <taxon>Paenibacillus</taxon>
    </lineage>
</organism>
<dbReference type="HAMAP" id="MF_01201">
    <property type="entry name" value="Ala_racemase"/>
    <property type="match status" value="1"/>
</dbReference>
<feature type="modified residue" description="N6-(pyridoxal phosphate)lysine" evidence="5 6">
    <location>
        <position position="40"/>
    </location>
</feature>
<feature type="active site" description="Proton acceptor; specific for L-alanine" evidence="5">
    <location>
        <position position="267"/>
    </location>
</feature>
<evidence type="ECO:0000256" key="3">
    <source>
        <dbReference type="ARBA" id="ARBA00022898"/>
    </source>
</evidence>
<evidence type="ECO:0000256" key="5">
    <source>
        <dbReference type="HAMAP-Rule" id="MF_01201"/>
    </source>
</evidence>
<dbReference type="InterPro" id="IPR000821">
    <property type="entry name" value="Ala_racemase"/>
</dbReference>
<dbReference type="EC" id="5.1.1.1" evidence="5"/>
<protein>
    <recommendedName>
        <fullName evidence="5">Alanine racemase</fullName>
        <ecNumber evidence="5">5.1.1.1</ecNumber>
    </recommendedName>
</protein>
<dbReference type="InterPro" id="IPR029066">
    <property type="entry name" value="PLP-binding_barrel"/>
</dbReference>
<dbReference type="CDD" id="cd00430">
    <property type="entry name" value="PLPDE_III_AR"/>
    <property type="match status" value="1"/>
</dbReference>